<dbReference type="AlphaFoldDB" id="W6U048"/>
<proteinExistence type="predicted"/>
<gene>
    <name evidence="1" type="ORF">EGR_10741</name>
</gene>
<dbReference type="EMBL" id="APAU02000261">
    <property type="protein sequence ID" value="EUB54398.1"/>
    <property type="molecule type" value="Genomic_DNA"/>
</dbReference>
<organism evidence="1 2">
    <name type="scientific">Echinococcus granulosus</name>
    <name type="common">Hydatid tapeworm</name>
    <dbReference type="NCBI Taxonomy" id="6210"/>
    <lineage>
        <taxon>Eukaryota</taxon>
        <taxon>Metazoa</taxon>
        <taxon>Spiralia</taxon>
        <taxon>Lophotrochozoa</taxon>
        <taxon>Platyhelminthes</taxon>
        <taxon>Cestoda</taxon>
        <taxon>Eucestoda</taxon>
        <taxon>Cyclophyllidea</taxon>
        <taxon>Taeniidae</taxon>
        <taxon>Echinococcus</taxon>
        <taxon>Echinococcus granulosus group</taxon>
    </lineage>
</organism>
<accession>W6U048</accession>
<dbReference type="CTD" id="36346456"/>
<name>W6U048_ECHGR</name>
<comment type="caution">
    <text evidence="1">The sequence shown here is derived from an EMBL/GenBank/DDBJ whole genome shotgun (WGS) entry which is preliminary data.</text>
</comment>
<sequence length="71" mass="7768">MRKEFKCDLSDYLPMSQWSGMLEQAKRWQLSPSLVACTPITSSSLSTVGVGRKLLLTAVDMAAICVGFALE</sequence>
<keyword evidence="2" id="KW-1185">Reference proteome</keyword>
<dbReference type="KEGG" id="egl:EGR_10741"/>
<dbReference type="RefSeq" id="XP_024345594.1">
    <property type="nucleotide sequence ID" value="XM_024499990.1"/>
</dbReference>
<protein>
    <submittedName>
        <fullName evidence="1">Uncharacterized protein</fullName>
    </submittedName>
</protein>
<evidence type="ECO:0000313" key="1">
    <source>
        <dbReference type="EMBL" id="EUB54398.1"/>
    </source>
</evidence>
<reference evidence="1 2" key="1">
    <citation type="journal article" date="2013" name="Nat. Genet.">
        <title>The genome of the hydatid tapeworm Echinococcus granulosus.</title>
        <authorList>
            <person name="Zheng H."/>
            <person name="Zhang W."/>
            <person name="Zhang L."/>
            <person name="Zhang Z."/>
            <person name="Li J."/>
            <person name="Lu G."/>
            <person name="Zhu Y."/>
            <person name="Wang Y."/>
            <person name="Huang Y."/>
            <person name="Liu J."/>
            <person name="Kang H."/>
            <person name="Chen J."/>
            <person name="Wang L."/>
            <person name="Chen A."/>
            <person name="Yu S."/>
            <person name="Gao Z."/>
            <person name="Jin L."/>
            <person name="Gu W."/>
            <person name="Wang Z."/>
            <person name="Zhao L."/>
            <person name="Shi B."/>
            <person name="Wen H."/>
            <person name="Lin R."/>
            <person name="Jones M.K."/>
            <person name="Brejova B."/>
            <person name="Vinar T."/>
            <person name="Zhao G."/>
            <person name="McManus D.P."/>
            <person name="Chen Z."/>
            <person name="Zhou Y."/>
            <person name="Wang S."/>
        </authorList>
    </citation>
    <scope>NUCLEOTIDE SEQUENCE [LARGE SCALE GENOMIC DNA]</scope>
</reference>
<evidence type="ECO:0000313" key="2">
    <source>
        <dbReference type="Proteomes" id="UP000019149"/>
    </source>
</evidence>
<dbReference type="GeneID" id="36346456"/>
<dbReference type="Proteomes" id="UP000019149">
    <property type="component" value="Unassembled WGS sequence"/>
</dbReference>